<protein>
    <recommendedName>
        <fullName evidence="2">Bacterial surface antigen (D15) domain-containing protein</fullName>
    </recommendedName>
</protein>
<dbReference type="AlphaFoldDB" id="A0A7C6AGH6"/>
<sequence length="871" mass="101934">MAIFLALIFSWFDWRVIKTKNYTVIYKPGYEYEAIQTLNNLEYYRLYVDRLTGNNPRNLPVVIEDTGILSNGFANPFFYNIHIFTYPPISDYYLEGIQDWYRLAGLHEYTHIAHMTKTAGIPKILTRIFGAPFQANMYSPGWIIEGITVYTESQFSPYEGRLNDGFFDNYLEIRIREKKFPDIIEATNEPLSFPYGKIYLYGGEFLDFLSNKYGKETTTRFFTVYGSYPWAFISPLFPVFGIDQASKMVYGKTFPLLFSEWRRYETNKPINYKLPGERQTKDGWYISSVVYHKNKLYYVREVPIKLDGFRYKVFTYLMEFNLADKKEKIFTTLNSSLTTKMKLYGDNLYFCNSEIRRAENIYYNGFGITSILKRMNLSSKKTEVLFKDDIRAFCVLNDSIILYVKVKDKNPGSEIWLYLPEMRKKLWESDFLINEIETNGKWIVVSAGKRFENTDLYIMNFETKDFIPLLKTPWTEGNLFFIKEDLLGFIANYEGKHRIYSIDLNQPESIFCYTKTGFINSFVVIDSMIFFSGLNSDGFDIYRMVARPKIYRLKEWKANLAPNFDSLNFVIKKGNYLDITKTILPSARVPLFLPMDSTSKKWLYSAIFAGSDATNENSYTMVIGYDQLNNIPYFHMGFQSLFFNPLNMGLFYYYNDLLYLSFNYPLFYSLDKKVKRILSGLDFKSFDGYKRKEIKLETSIAGGGPHTTFFLDFSAPFERRTFRSSIDRTGFFGSLGLNHMLFNGELLIKLTGFSDTQNPDTPLISIRGYEDIHSQSGFIFKTEYSHRLLSIRKGLWNPNIYFEDLFGTLFIDYAIDREQEKYYSTGFELGVETKVCFGAIKIFPRTGIAINKNKKIKMFITINASSLFFNH</sequence>
<evidence type="ECO:0000313" key="1">
    <source>
        <dbReference type="EMBL" id="HHS63059.1"/>
    </source>
</evidence>
<accession>A0A7C6AGH6</accession>
<proteinExistence type="predicted"/>
<dbReference type="SUPFAM" id="SSF69304">
    <property type="entry name" value="Tricorn protease N-terminal domain"/>
    <property type="match status" value="1"/>
</dbReference>
<comment type="caution">
    <text evidence="1">The sequence shown here is derived from an EMBL/GenBank/DDBJ whole genome shotgun (WGS) entry which is preliminary data.</text>
</comment>
<dbReference type="EMBL" id="DTHJ01000117">
    <property type="protein sequence ID" value="HHS63059.1"/>
    <property type="molecule type" value="Genomic_DNA"/>
</dbReference>
<reference evidence="1" key="1">
    <citation type="journal article" date="2020" name="mSystems">
        <title>Genome- and Community-Level Interaction Insights into Carbon Utilization and Element Cycling Functions of Hydrothermarchaeota in Hydrothermal Sediment.</title>
        <authorList>
            <person name="Zhou Z."/>
            <person name="Liu Y."/>
            <person name="Xu W."/>
            <person name="Pan J."/>
            <person name="Luo Z.H."/>
            <person name="Li M."/>
        </authorList>
    </citation>
    <scope>NUCLEOTIDE SEQUENCE [LARGE SCALE GENOMIC DNA]</scope>
    <source>
        <strain evidence="1">SpSt-783</strain>
    </source>
</reference>
<organism evidence="1">
    <name type="scientific">candidate division WOR-3 bacterium</name>
    <dbReference type="NCBI Taxonomy" id="2052148"/>
    <lineage>
        <taxon>Bacteria</taxon>
        <taxon>Bacteria division WOR-3</taxon>
    </lineage>
</organism>
<evidence type="ECO:0008006" key="2">
    <source>
        <dbReference type="Google" id="ProtNLM"/>
    </source>
</evidence>
<gene>
    <name evidence="1" type="ORF">ENV70_05550</name>
</gene>
<name>A0A7C6AGH6_UNCW3</name>